<keyword evidence="18" id="KW-1185">Reference proteome</keyword>
<dbReference type="Proteomes" id="UP000010953">
    <property type="component" value="Unassembled WGS sequence"/>
</dbReference>
<organism evidence="17 18">
    <name type="scientific">Mariniradius saccharolyticus AK6</name>
    <dbReference type="NCBI Taxonomy" id="1239962"/>
    <lineage>
        <taxon>Bacteria</taxon>
        <taxon>Pseudomonadati</taxon>
        <taxon>Bacteroidota</taxon>
        <taxon>Cytophagia</taxon>
        <taxon>Cytophagales</taxon>
        <taxon>Cyclobacteriaceae</taxon>
        <taxon>Mariniradius</taxon>
    </lineage>
</organism>
<dbReference type="Gene3D" id="3.90.320.10">
    <property type="match status" value="1"/>
</dbReference>
<keyword evidence="6" id="KW-0269">Exonuclease</keyword>
<keyword evidence="4 14" id="KW-0378">Hydrolase</keyword>
<feature type="domain" description="UvrD-like helicase C-terminal" evidence="16">
    <location>
        <begin position="464"/>
        <end position="752"/>
    </location>
</feature>
<dbReference type="PROSITE" id="PS51198">
    <property type="entry name" value="UVRD_HELICASE_ATP_BIND"/>
    <property type="match status" value="1"/>
</dbReference>
<feature type="binding site" evidence="14">
    <location>
        <begin position="11"/>
        <end position="18"/>
    </location>
    <ligand>
        <name>ATP</name>
        <dbReference type="ChEBI" id="CHEBI:30616"/>
    </ligand>
</feature>
<name>M7XFQ8_9BACT</name>
<evidence type="ECO:0000256" key="1">
    <source>
        <dbReference type="ARBA" id="ARBA00022722"/>
    </source>
</evidence>
<dbReference type="PANTHER" id="PTHR11070">
    <property type="entry name" value="UVRD / RECB / PCRA DNA HELICASE FAMILY MEMBER"/>
    <property type="match status" value="1"/>
</dbReference>
<dbReference type="OrthoDB" id="9810135at2"/>
<dbReference type="GO" id="GO:0004527">
    <property type="term" value="F:exonuclease activity"/>
    <property type="evidence" value="ECO:0007669"/>
    <property type="project" value="UniProtKB-KW"/>
</dbReference>
<dbReference type="EMBL" id="AMZY02000009">
    <property type="protein sequence ID" value="EMS33694.1"/>
    <property type="molecule type" value="Genomic_DNA"/>
</dbReference>
<feature type="domain" description="UvrD-like helicase ATP-binding" evidence="15">
    <location>
        <begin position="1"/>
        <end position="463"/>
    </location>
</feature>
<evidence type="ECO:0000256" key="5">
    <source>
        <dbReference type="ARBA" id="ARBA00022806"/>
    </source>
</evidence>
<dbReference type="EC" id="5.6.2.4" evidence="12"/>
<dbReference type="Pfam" id="PF12705">
    <property type="entry name" value="PDDEXK_1"/>
    <property type="match status" value="1"/>
</dbReference>
<evidence type="ECO:0000256" key="14">
    <source>
        <dbReference type="PROSITE-ProRule" id="PRU00560"/>
    </source>
</evidence>
<dbReference type="PANTHER" id="PTHR11070:SF67">
    <property type="entry name" value="DNA 3'-5' HELICASE"/>
    <property type="match status" value="1"/>
</dbReference>
<dbReference type="Gene3D" id="3.40.50.300">
    <property type="entry name" value="P-loop containing nucleotide triphosphate hydrolases"/>
    <property type="match status" value="3"/>
</dbReference>
<evidence type="ECO:0000256" key="13">
    <source>
        <dbReference type="ARBA" id="ARBA00048988"/>
    </source>
</evidence>
<comment type="caution">
    <text evidence="17">The sequence shown here is derived from an EMBL/GenBank/DDBJ whole genome shotgun (WGS) entry which is preliminary data.</text>
</comment>
<proteinExistence type="predicted"/>
<keyword evidence="10" id="KW-0413">Isomerase</keyword>
<keyword evidence="3" id="KW-0227">DNA damage</keyword>
<evidence type="ECO:0000313" key="18">
    <source>
        <dbReference type="Proteomes" id="UP000010953"/>
    </source>
</evidence>
<comment type="catalytic activity">
    <reaction evidence="13">
        <text>ATP + H2O = ADP + phosphate + H(+)</text>
        <dbReference type="Rhea" id="RHEA:13065"/>
        <dbReference type="ChEBI" id="CHEBI:15377"/>
        <dbReference type="ChEBI" id="CHEBI:15378"/>
        <dbReference type="ChEBI" id="CHEBI:30616"/>
        <dbReference type="ChEBI" id="CHEBI:43474"/>
        <dbReference type="ChEBI" id="CHEBI:456216"/>
        <dbReference type="EC" id="5.6.2.4"/>
    </reaction>
</comment>
<dbReference type="GO" id="GO:0043138">
    <property type="term" value="F:3'-5' DNA helicase activity"/>
    <property type="evidence" value="ECO:0007669"/>
    <property type="project" value="UniProtKB-EC"/>
</dbReference>
<dbReference type="eggNOG" id="COG1074">
    <property type="taxonomic scope" value="Bacteria"/>
</dbReference>
<dbReference type="GO" id="GO:0005524">
    <property type="term" value="F:ATP binding"/>
    <property type="evidence" value="ECO:0007669"/>
    <property type="project" value="UniProtKB-UniRule"/>
</dbReference>
<dbReference type="InterPro" id="IPR038726">
    <property type="entry name" value="PDDEXK_AddAB-type"/>
</dbReference>
<dbReference type="Pfam" id="PF00580">
    <property type="entry name" value="UvrD-helicase"/>
    <property type="match status" value="1"/>
</dbReference>
<dbReference type="AlphaFoldDB" id="M7XFQ8"/>
<accession>M7XFQ8</accession>
<evidence type="ECO:0000256" key="10">
    <source>
        <dbReference type="ARBA" id="ARBA00023235"/>
    </source>
</evidence>
<evidence type="ECO:0000256" key="7">
    <source>
        <dbReference type="ARBA" id="ARBA00022840"/>
    </source>
</evidence>
<evidence type="ECO:0000256" key="8">
    <source>
        <dbReference type="ARBA" id="ARBA00023125"/>
    </source>
</evidence>
<evidence type="ECO:0000256" key="3">
    <source>
        <dbReference type="ARBA" id="ARBA00022763"/>
    </source>
</evidence>
<keyword evidence="9" id="KW-0234">DNA repair</keyword>
<sequence length="1066" mass="121789">MQTKPFVIYKSSAGSGKTYTLTKEYLKLALRNPISFRSILAVTFTNKATHEMKERILSQLARLRVEVMPEETMDAELMEALGCGEEGLKEKADLALSAILHDYGRFSVSTIDSFFQKIVRAFAREMDLNAQFELELDQDAVLSKTVDRVVEKAVSDAELHQWMVEYAIEQIQEGKSWDIRKNIRDLAKQIFQEDFKKYGHEIRAFLDERESIEALKKYIKTGRAEIIAEAKNLKVQANQIRQRHGLEWTDFKGGSRSFANKFDRFGEMPNPIADLRNTKGELPPSVNEWYTKTSKSAQAIISAYEEGLGSLIGKALELEQRWNTIIALGRNIYVFGLFRYILDELAAVKDEENILLISDANEFLKEITAETDAPFIYEKVGNQFRHFLIDEFQDTSGFQWASFKPLLQNSLAQGNANLLVGDVKQSIYRWRGGDMRLMLEEVESEIGLDYIQEKNLDTNFRSLPNIIDFNNALFKHLPQAFESKLERDFGTNGQGIISKAYSEVFQNVSDRKSKLDLDGLVRFEVLESDKDDEEGKFLGQVLAKVPQMVIELQEKGYGLRDIAFLVRTKAEGEQIADCLMEYAHLHPDTRYRFDVLSDESMFLTKSVAVVALEAALRYLSDPKDELAWKTMWYYYAVGQGNAIGHALFSSGNGPDWVERGIAGFENEISGWIKLPLMELVEELIEQLGIKGEGLEMAYIAAFKEAVYDFTQFNRADLAGFLEWWEQEKGKRTVKIPESHEAMRILTIHKSKGLQFKVVLMPFLKWTIFDTTKNNILWAPFQPEGTGTSAIIPVRLEKSLGESEFAELYRNEAVMSYLDSLNMLYVAFTRAEEVLWGLLPFQKEPKGNSIQNFVQQYVERVGKGENGSYDAESRVYELGIWPKKSQQTVPSPPVVPLRWEYQAWDELLQVREFAGDFSESGLERRRKREFGSMIHELLEKSGSKAEVMIGLEELHFEGRLDQVEQETVKSQLDRLFDNPVFASWFSGEYPTMVEQGIILPGGQQKRPDRILVGKDCVRVVDFKTGEAQEKYMIQLLEYMALVGEMTGLPAKGFICYLESAEIVEVAG</sequence>
<evidence type="ECO:0000256" key="9">
    <source>
        <dbReference type="ARBA" id="ARBA00023204"/>
    </source>
</evidence>
<keyword evidence="7 14" id="KW-0067">ATP-binding</keyword>
<keyword evidence="1" id="KW-0540">Nuclease</keyword>
<dbReference type="GO" id="GO:0005829">
    <property type="term" value="C:cytosol"/>
    <property type="evidence" value="ECO:0007669"/>
    <property type="project" value="TreeGrafter"/>
</dbReference>
<evidence type="ECO:0000259" key="16">
    <source>
        <dbReference type="PROSITE" id="PS51217"/>
    </source>
</evidence>
<evidence type="ECO:0000313" key="17">
    <source>
        <dbReference type="EMBL" id="EMS33694.1"/>
    </source>
</evidence>
<dbReference type="SUPFAM" id="SSF52540">
    <property type="entry name" value="P-loop containing nucleoside triphosphate hydrolases"/>
    <property type="match status" value="1"/>
</dbReference>
<evidence type="ECO:0000256" key="4">
    <source>
        <dbReference type="ARBA" id="ARBA00022801"/>
    </source>
</evidence>
<dbReference type="GO" id="GO:0000725">
    <property type="term" value="P:recombinational repair"/>
    <property type="evidence" value="ECO:0007669"/>
    <property type="project" value="TreeGrafter"/>
</dbReference>
<evidence type="ECO:0000256" key="6">
    <source>
        <dbReference type="ARBA" id="ARBA00022839"/>
    </source>
</evidence>
<dbReference type="InterPro" id="IPR027417">
    <property type="entry name" value="P-loop_NTPase"/>
</dbReference>
<keyword evidence="2 14" id="KW-0547">Nucleotide-binding</keyword>
<protein>
    <recommendedName>
        <fullName evidence="12">DNA 3'-5' helicase</fullName>
        <ecNumber evidence="12">5.6.2.4</ecNumber>
    </recommendedName>
</protein>
<comment type="catalytic activity">
    <reaction evidence="11">
        <text>Couples ATP hydrolysis with the unwinding of duplex DNA by translocating in the 3'-5' direction.</text>
        <dbReference type="EC" id="5.6.2.4"/>
    </reaction>
</comment>
<dbReference type="InterPro" id="IPR011604">
    <property type="entry name" value="PDDEXK-like_dom_sf"/>
</dbReference>
<evidence type="ECO:0000256" key="2">
    <source>
        <dbReference type="ARBA" id="ARBA00022741"/>
    </source>
</evidence>
<dbReference type="STRING" id="1239962.C943_04573"/>
<dbReference type="InterPro" id="IPR000212">
    <property type="entry name" value="DNA_helicase_UvrD/REP"/>
</dbReference>
<dbReference type="GO" id="GO:0003677">
    <property type="term" value="F:DNA binding"/>
    <property type="evidence" value="ECO:0007669"/>
    <property type="project" value="UniProtKB-KW"/>
</dbReference>
<evidence type="ECO:0000256" key="11">
    <source>
        <dbReference type="ARBA" id="ARBA00034617"/>
    </source>
</evidence>
<gene>
    <name evidence="17" type="ORF">C943_04573</name>
</gene>
<dbReference type="RefSeq" id="WP_008626770.1">
    <property type="nucleotide sequence ID" value="NZ_AMZY02000009.1"/>
</dbReference>
<keyword evidence="5 14" id="KW-0347">Helicase</keyword>
<evidence type="ECO:0000256" key="12">
    <source>
        <dbReference type="ARBA" id="ARBA00034808"/>
    </source>
</evidence>
<dbReference type="PROSITE" id="PS51217">
    <property type="entry name" value="UVRD_HELICASE_CTER"/>
    <property type="match status" value="1"/>
</dbReference>
<dbReference type="InParanoid" id="M7XFQ8"/>
<evidence type="ECO:0000259" key="15">
    <source>
        <dbReference type="PROSITE" id="PS51198"/>
    </source>
</evidence>
<dbReference type="Gene3D" id="1.10.3170.10">
    <property type="entry name" value="Recbcd, chain B, domain 2"/>
    <property type="match status" value="1"/>
</dbReference>
<dbReference type="InterPro" id="IPR014017">
    <property type="entry name" value="DNA_helicase_UvrD-like_C"/>
</dbReference>
<keyword evidence="8" id="KW-0238">DNA-binding</keyword>
<dbReference type="InterPro" id="IPR014016">
    <property type="entry name" value="UvrD-like_ATP-bd"/>
</dbReference>
<reference evidence="17" key="1">
    <citation type="submission" date="2013-01" db="EMBL/GenBank/DDBJ databases">
        <title>Genome assembly of Mariniradius saccharolyticus AK6.</title>
        <authorList>
            <person name="Vaidya B."/>
            <person name="Khatri I."/>
            <person name="Tanuku N.R.S."/>
            <person name="Subramanian S."/>
            <person name="Pinnaka A."/>
        </authorList>
    </citation>
    <scope>NUCLEOTIDE SEQUENCE [LARGE SCALE GENOMIC DNA]</scope>
    <source>
        <strain evidence="17">AK6</strain>
    </source>
</reference>